<dbReference type="InterPro" id="IPR051313">
    <property type="entry name" value="Bact_iron-sidero_bind"/>
</dbReference>
<dbReference type="EMBL" id="JAJAQC010000011">
    <property type="protein sequence ID" value="MDA0564448.1"/>
    <property type="molecule type" value="Genomic_DNA"/>
</dbReference>
<sequence>MKPGRLLRRAAPAAVLALALAACSPPETEPENQSRPLAEPVRVEHQFGTTEIDAVPQRIVAIDLQWTDILQAMGVDPVGYTLDPGMPEGGPPWQDLPKSAEVLHVDDGLPIEQIAMLEPDLILGTYSIADQNTYDRLSEMAPTVATLDERQVTPWEDMVELAGEILDDPGTAEEVVDSVHRRVDEAAADLPGLEGGTFALAQYIVGDGMIIVADEEDGSSVFFQRLGMEMYGPVRDRGQETGRPRIEVSTERSDLLRADFVAFLVNGGDEDDLADIPGFDDLPGTVAVLDYPTVAGLNTPTPLSVVHALDAMRPHLEEASQAASA</sequence>
<evidence type="ECO:0000256" key="4">
    <source>
        <dbReference type="ARBA" id="ARBA00022729"/>
    </source>
</evidence>
<evidence type="ECO:0000256" key="5">
    <source>
        <dbReference type="SAM" id="SignalP"/>
    </source>
</evidence>
<name>A0A9X3SD64_9ACTN</name>
<keyword evidence="4 5" id="KW-0732">Signal</keyword>
<proteinExistence type="inferred from homology"/>
<feature type="signal peptide" evidence="5">
    <location>
        <begin position="1"/>
        <end position="21"/>
    </location>
</feature>
<protein>
    <submittedName>
        <fullName evidence="7">ABC transporter substrate-binding protein</fullName>
    </submittedName>
</protein>
<dbReference type="AlphaFoldDB" id="A0A9X3SD64"/>
<evidence type="ECO:0000256" key="2">
    <source>
        <dbReference type="ARBA" id="ARBA00008814"/>
    </source>
</evidence>
<feature type="chain" id="PRO_5040970399" evidence="5">
    <location>
        <begin position="22"/>
        <end position="325"/>
    </location>
</feature>
<dbReference type="Pfam" id="PF01497">
    <property type="entry name" value="Peripla_BP_2"/>
    <property type="match status" value="1"/>
</dbReference>
<dbReference type="GO" id="GO:1901678">
    <property type="term" value="P:iron coordination entity transport"/>
    <property type="evidence" value="ECO:0007669"/>
    <property type="project" value="UniProtKB-ARBA"/>
</dbReference>
<dbReference type="InterPro" id="IPR002491">
    <property type="entry name" value="ABC_transptr_periplasmic_BD"/>
</dbReference>
<dbReference type="Proteomes" id="UP001140076">
    <property type="component" value="Unassembled WGS sequence"/>
</dbReference>
<accession>A0A9X3SD64</accession>
<keyword evidence="8" id="KW-1185">Reference proteome</keyword>
<evidence type="ECO:0000313" key="7">
    <source>
        <dbReference type="EMBL" id="MDA0564448.1"/>
    </source>
</evidence>
<dbReference type="SUPFAM" id="SSF53807">
    <property type="entry name" value="Helical backbone' metal receptor"/>
    <property type="match status" value="1"/>
</dbReference>
<gene>
    <name evidence="7" type="ORF">LG943_08930</name>
</gene>
<dbReference type="PROSITE" id="PS50983">
    <property type="entry name" value="FE_B12_PBP"/>
    <property type="match status" value="1"/>
</dbReference>
<evidence type="ECO:0000259" key="6">
    <source>
        <dbReference type="PROSITE" id="PS50983"/>
    </source>
</evidence>
<dbReference type="PANTHER" id="PTHR30532:SF24">
    <property type="entry name" value="FERRIC ENTEROBACTIN-BINDING PERIPLASMIC PROTEIN FEPB"/>
    <property type="match status" value="1"/>
</dbReference>
<dbReference type="GO" id="GO:0030288">
    <property type="term" value="C:outer membrane-bounded periplasmic space"/>
    <property type="evidence" value="ECO:0007669"/>
    <property type="project" value="TreeGrafter"/>
</dbReference>
<comment type="caution">
    <text evidence="7">The sequence shown here is derived from an EMBL/GenBank/DDBJ whole genome shotgun (WGS) entry which is preliminary data.</text>
</comment>
<comment type="similarity">
    <text evidence="2">Belongs to the bacterial solute-binding protein 8 family.</text>
</comment>
<dbReference type="PANTHER" id="PTHR30532">
    <property type="entry name" value="IRON III DICITRATE-BINDING PERIPLASMIC PROTEIN"/>
    <property type="match status" value="1"/>
</dbReference>
<dbReference type="Gene3D" id="3.40.50.1980">
    <property type="entry name" value="Nitrogenase molybdenum iron protein domain"/>
    <property type="match status" value="2"/>
</dbReference>
<dbReference type="PROSITE" id="PS51257">
    <property type="entry name" value="PROKAR_LIPOPROTEIN"/>
    <property type="match status" value="1"/>
</dbReference>
<evidence type="ECO:0000313" key="8">
    <source>
        <dbReference type="Proteomes" id="UP001140076"/>
    </source>
</evidence>
<evidence type="ECO:0000256" key="3">
    <source>
        <dbReference type="ARBA" id="ARBA00022448"/>
    </source>
</evidence>
<keyword evidence="3" id="KW-0813">Transport</keyword>
<dbReference type="RefSeq" id="WP_270071736.1">
    <property type="nucleotide sequence ID" value="NZ_JAJAQC010000011.1"/>
</dbReference>
<organism evidence="7 8">
    <name type="scientific">Streptomonospora mangrovi</name>
    <dbReference type="NCBI Taxonomy" id="2883123"/>
    <lineage>
        <taxon>Bacteria</taxon>
        <taxon>Bacillati</taxon>
        <taxon>Actinomycetota</taxon>
        <taxon>Actinomycetes</taxon>
        <taxon>Streptosporangiales</taxon>
        <taxon>Nocardiopsidaceae</taxon>
        <taxon>Streptomonospora</taxon>
    </lineage>
</organism>
<feature type="domain" description="Fe/B12 periplasmic-binding" evidence="6">
    <location>
        <begin position="58"/>
        <end position="320"/>
    </location>
</feature>
<comment type="subcellular location">
    <subcellularLocation>
        <location evidence="1">Cell envelope</location>
    </subcellularLocation>
</comment>
<evidence type="ECO:0000256" key="1">
    <source>
        <dbReference type="ARBA" id="ARBA00004196"/>
    </source>
</evidence>
<reference evidence="7" key="1">
    <citation type="submission" date="2021-10" db="EMBL/GenBank/DDBJ databases">
        <title>Streptomonospora sp. nov., isolated from mangrove soil.</title>
        <authorList>
            <person name="Chen X."/>
            <person name="Ge X."/>
            <person name="Liu W."/>
        </authorList>
    </citation>
    <scope>NUCLEOTIDE SEQUENCE</scope>
    <source>
        <strain evidence="7">S1-112</strain>
    </source>
</reference>